<dbReference type="NCBIfam" id="NF004482">
    <property type="entry name" value="PRK05815.2-4"/>
    <property type="match status" value="1"/>
</dbReference>
<evidence type="ECO:0000256" key="12">
    <source>
        <dbReference type="RuleBase" id="RU000483"/>
    </source>
</evidence>
<dbReference type="Gene3D" id="1.20.120.220">
    <property type="entry name" value="ATP synthase, F0 complex, subunit A"/>
    <property type="match status" value="1"/>
</dbReference>
<dbReference type="PROSITE" id="PS00449">
    <property type="entry name" value="ATPASE_A"/>
    <property type="match status" value="1"/>
</dbReference>
<evidence type="ECO:0000256" key="8">
    <source>
        <dbReference type="ARBA" id="ARBA00023065"/>
    </source>
</evidence>
<comment type="caution">
    <text evidence="13">The sequence shown here is derived from an EMBL/GenBank/DDBJ whole genome shotgun (WGS) entry which is preliminary data.</text>
</comment>
<dbReference type="InterPro" id="IPR035908">
    <property type="entry name" value="F0_ATP_A_sf"/>
</dbReference>
<dbReference type="PANTHER" id="PTHR11410:SF0">
    <property type="entry name" value="ATP SYNTHASE SUBUNIT A"/>
    <property type="match status" value="1"/>
</dbReference>
<dbReference type="Pfam" id="PF00119">
    <property type="entry name" value="ATP-synt_A"/>
    <property type="match status" value="1"/>
</dbReference>
<keyword evidence="5 11" id="KW-0812">Transmembrane</keyword>
<accession>A0ABU3S7N5</accession>
<dbReference type="PRINTS" id="PR00123">
    <property type="entry name" value="ATPASEA"/>
</dbReference>
<feature type="transmembrane region" description="Helical" evidence="11">
    <location>
        <begin position="193"/>
        <end position="212"/>
    </location>
</feature>
<dbReference type="CDD" id="cd00310">
    <property type="entry name" value="ATP-synt_Fo_a_6"/>
    <property type="match status" value="1"/>
</dbReference>
<keyword evidence="6 11" id="KW-0375">Hydrogen ion transport</keyword>
<dbReference type="HAMAP" id="MF_01393">
    <property type="entry name" value="ATP_synth_a_bact"/>
    <property type="match status" value="1"/>
</dbReference>
<evidence type="ECO:0000313" key="14">
    <source>
        <dbReference type="Proteomes" id="UP001254257"/>
    </source>
</evidence>
<keyword evidence="8 11" id="KW-0406">Ion transport</keyword>
<keyword evidence="4 11" id="KW-0138">CF(0)</keyword>
<evidence type="ECO:0000256" key="9">
    <source>
        <dbReference type="ARBA" id="ARBA00023136"/>
    </source>
</evidence>
<evidence type="ECO:0000256" key="5">
    <source>
        <dbReference type="ARBA" id="ARBA00022692"/>
    </source>
</evidence>
<name>A0ABU3S7N5_9HYPH</name>
<reference evidence="13 14" key="1">
    <citation type="submission" date="2023-09" db="EMBL/GenBank/DDBJ databases">
        <title>Whole genome shotgun sequencing (WGS) of Bosea sp. ZW T0_25, isolated from stored onions (Allium cepa).</title>
        <authorList>
            <person name="Stoll D.A."/>
            <person name="Huch M."/>
        </authorList>
    </citation>
    <scope>NUCLEOTIDE SEQUENCE [LARGE SCALE GENOMIC DNA]</scope>
    <source>
        <strain evidence="13 14">ZW T0_25</strain>
    </source>
</reference>
<dbReference type="Proteomes" id="UP001254257">
    <property type="component" value="Unassembled WGS sequence"/>
</dbReference>
<comment type="function">
    <text evidence="11 12">Key component of the proton channel; it plays a direct role in the translocation of protons across the membrane.</text>
</comment>
<sequence>MAAGGGIDPIHQFEIKPIVGLKLFGLDLSFTNSALFMVLTVAVIALITLFGSRQRATVPGRLQSLAEMSYEFVASTLTGVMGKEGMRFFPFVFSLFMFVLTANLLGMIPGSFTVTSHIIVTAAFAFLVIGVVLVYGIVKHGSHFFGLFVPKGAPGWLLPFMVLIEAVSFVSRPISLSLRLFGNMLAGHVALKVFGGFVVMMTGTIGVGIVLAPLPMLLAIALTAFEFLVAFLQAYVFTILTCVYLNDALHPGH</sequence>
<evidence type="ECO:0000256" key="10">
    <source>
        <dbReference type="ARBA" id="ARBA00023310"/>
    </source>
</evidence>
<keyword evidence="10 11" id="KW-0066">ATP synthesis</keyword>
<dbReference type="SUPFAM" id="SSF81336">
    <property type="entry name" value="F1F0 ATP synthase subunit A"/>
    <property type="match status" value="1"/>
</dbReference>
<dbReference type="NCBIfam" id="TIGR01131">
    <property type="entry name" value="ATP_synt_6_or_A"/>
    <property type="match status" value="1"/>
</dbReference>
<dbReference type="InterPro" id="IPR023011">
    <property type="entry name" value="ATP_synth_F0_asu_AS"/>
</dbReference>
<feature type="transmembrane region" description="Helical" evidence="11">
    <location>
        <begin position="218"/>
        <end position="245"/>
    </location>
</feature>
<keyword evidence="14" id="KW-1185">Reference proteome</keyword>
<comment type="subcellular location">
    <subcellularLocation>
        <location evidence="11 12">Cell membrane</location>
        <topology evidence="11 12">Multi-pass membrane protein</topology>
    </subcellularLocation>
    <subcellularLocation>
        <location evidence="1">Membrane</location>
        <topology evidence="1">Multi-pass membrane protein</topology>
    </subcellularLocation>
</comment>
<dbReference type="PANTHER" id="PTHR11410">
    <property type="entry name" value="ATP SYNTHASE SUBUNIT A"/>
    <property type="match status" value="1"/>
</dbReference>
<proteinExistence type="inferred from homology"/>
<feature type="transmembrane region" description="Helical" evidence="11">
    <location>
        <begin position="33"/>
        <end position="52"/>
    </location>
</feature>
<evidence type="ECO:0000256" key="2">
    <source>
        <dbReference type="ARBA" id="ARBA00006810"/>
    </source>
</evidence>
<dbReference type="InterPro" id="IPR045083">
    <property type="entry name" value="ATP_synth_F0_asu_bact/mt"/>
</dbReference>
<keyword evidence="7 11" id="KW-1133">Transmembrane helix</keyword>
<evidence type="ECO:0000256" key="1">
    <source>
        <dbReference type="ARBA" id="ARBA00004141"/>
    </source>
</evidence>
<gene>
    <name evidence="11" type="primary">atpB</name>
    <name evidence="13" type="ORF">RKE40_12915</name>
</gene>
<comment type="similarity">
    <text evidence="2 11 12">Belongs to the ATPase A chain family.</text>
</comment>
<feature type="transmembrane region" description="Helical" evidence="11">
    <location>
        <begin position="88"/>
        <end position="106"/>
    </location>
</feature>
<keyword evidence="9 11" id="KW-0472">Membrane</keyword>
<evidence type="ECO:0000256" key="4">
    <source>
        <dbReference type="ARBA" id="ARBA00022547"/>
    </source>
</evidence>
<dbReference type="InterPro" id="IPR000568">
    <property type="entry name" value="ATP_synth_F0_asu"/>
</dbReference>
<keyword evidence="11" id="KW-1003">Cell membrane</keyword>
<organism evidence="13 14">
    <name type="scientific">Bosea rubneri</name>
    <dbReference type="NCBI Taxonomy" id="3075434"/>
    <lineage>
        <taxon>Bacteria</taxon>
        <taxon>Pseudomonadati</taxon>
        <taxon>Pseudomonadota</taxon>
        <taxon>Alphaproteobacteria</taxon>
        <taxon>Hyphomicrobiales</taxon>
        <taxon>Boseaceae</taxon>
        <taxon>Bosea</taxon>
    </lineage>
</organism>
<keyword evidence="3 11" id="KW-0813">Transport</keyword>
<feature type="transmembrane region" description="Helical" evidence="11">
    <location>
        <begin position="118"/>
        <end position="138"/>
    </location>
</feature>
<evidence type="ECO:0000256" key="3">
    <source>
        <dbReference type="ARBA" id="ARBA00022448"/>
    </source>
</evidence>
<dbReference type="RefSeq" id="WP_066468157.1">
    <property type="nucleotide sequence ID" value="NZ_JAWDID010000016.1"/>
</dbReference>
<protein>
    <recommendedName>
        <fullName evidence="11 12">ATP synthase subunit a</fullName>
    </recommendedName>
    <alternativeName>
        <fullName evidence="11">ATP synthase F0 sector subunit a</fullName>
    </alternativeName>
    <alternativeName>
        <fullName evidence="11">F-ATPase subunit 6</fullName>
    </alternativeName>
</protein>
<dbReference type="EMBL" id="JAWDID010000016">
    <property type="protein sequence ID" value="MDU0340795.1"/>
    <property type="molecule type" value="Genomic_DNA"/>
</dbReference>
<evidence type="ECO:0000256" key="11">
    <source>
        <dbReference type="HAMAP-Rule" id="MF_01393"/>
    </source>
</evidence>
<evidence type="ECO:0000256" key="6">
    <source>
        <dbReference type="ARBA" id="ARBA00022781"/>
    </source>
</evidence>
<evidence type="ECO:0000256" key="7">
    <source>
        <dbReference type="ARBA" id="ARBA00022989"/>
    </source>
</evidence>
<evidence type="ECO:0000313" key="13">
    <source>
        <dbReference type="EMBL" id="MDU0340795.1"/>
    </source>
</evidence>